<gene>
    <name evidence="2" type="ORF">DM484_29295</name>
</gene>
<evidence type="ECO:0000259" key="1">
    <source>
        <dbReference type="Pfam" id="PF13175"/>
    </source>
</evidence>
<dbReference type="Pfam" id="PF13175">
    <property type="entry name" value="AAA_15"/>
    <property type="match status" value="1"/>
</dbReference>
<evidence type="ECO:0000313" key="2">
    <source>
        <dbReference type="EMBL" id="PZN69685.1"/>
    </source>
</evidence>
<feature type="domain" description="Endonuclease GajA/Old nuclease/RecF-like AAA" evidence="1">
    <location>
        <begin position="4"/>
        <end position="46"/>
    </location>
</feature>
<name>A0A2W4QB68_9GAMM</name>
<dbReference type="PANTHER" id="PTHR32182:SF0">
    <property type="entry name" value="DNA REPLICATION AND REPAIR PROTEIN RECF"/>
    <property type="match status" value="1"/>
</dbReference>
<sequence>MHVLKNFKNFAEAELNLLKPLTLMIGRNGSGKSNVIEAVELLAQLAHGRPLYEITDIGRGGGSTFEVRGGLPGCLKYDQTDEIAGVGQFSLEFYARFNNTKFRYHIAIKLTPQPKISEEFLVWGRRNIFAAIQGKREDILDVTYDNFKKGGNPTTHLPSDCSVLSRYESFANL</sequence>
<dbReference type="InterPro" id="IPR027417">
    <property type="entry name" value="P-loop_NTPase"/>
</dbReference>
<dbReference type="Proteomes" id="UP000249396">
    <property type="component" value="Unassembled WGS sequence"/>
</dbReference>
<feature type="non-terminal residue" evidence="2">
    <location>
        <position position="173"/>
    </location>
</feature>
<dbReference type="GO" id="GO:0006302">
    <property type="term" value="P:double-strand break repair"/>
    <property type="evidence" value="ECO:0007669"/>
    <property type="project" value="TreeGrafter"/>
</dbReference>
<dbReference type="EMBL" id="QJPH01000572">
    <property type="protein sequence ID" value="PZN69685.1"/>
    <property type="molecule type" value="Genomic_DNA"/>
</dbReference>
<dbReference type="AlphaFoldDB" id="A0A2W4QB68"/>
<proteinExistence type="predicted"/>
<dbReference type="Gene3D" id="3.40.50.300">
    <property type="entry name" value="P-loop containing nucleotide triphosphate hydrolases"/>
    <property type="match status" value="1"/>
</dbReference>
<dbReference type="InterPro" id="IPR041685">
    <property type="entry name" value="AAA_GajA/Old/RecF-like"/>
</dbReference>
<protein>
    <recommendedName>
        <fullName evidence="1">Endonuclease GajA/Old nuclease/RecF-like AAA domain-containing protein</fullName>
    </recommendedName>
</protein>
<accession>A0A2W4QB68</accession>
<organism evidence="2 3">
    <name type="scientific">Candidatus Methylumidiphilus alinenensis</name>
    <dbReference type="NCBI Taxonomy" id="2202197"/>
    <lineage>
        <taxon>Bacteria</taxon>
        <taxon>Pseudomonadati</taxon>
        <taxon>Pseudomonadota</taxon>
        <taxon>Gammaproteobacteria</taxon>
        <taxon>Methylococcales</taxon>
        <taxon>Candidatus Methylumidiphilus</taxon>
    </lineage>
</organism>
<comment type="caution">
    <text evidence="2">The sequence shown here is derived from an EMBL/GenBank/DDBJ whole genome shotgun (WGS) entry which is preliminary data.</text>
</comment>
<evidence type="ECO:0000313" key="3">
    <source>
        <dbReference type="Proteomes" id="UP000249396"/>
    </source>
</evidence>
<dbReference type="PANTHER" id="PTHR32182">
    <property type="entry name" value="DNA REPLICATION AND REPAIR PROTEIN RECF"/>
    <property type="match status" value="1"/>
</dbReference>
<reference evidence="2 3" key="1">
    <citation type="journal article" date="2018" name="Aquat. Microb. Ecol.">
        <title>Gammaproteobacterial methanotrophs dominate.</title>
        <authorList>
            <person name="Rissanen A.J."/>
            <person name="Saarenheimo J."/>
            <person name="Tiirola M."/>
            <person name="Peura S."/>
            <person name="Aalto S.L."/>
            <person name="Karvinen A."/>
            <person name="Nykanen H."/>
        </authorList>
    </citation>
    <scope>NUCLEOTIDE SEQUENCE [LARGE SCALE GENOMIC DNA]</scope>
    <source>
        <strain evidence="2">AMbin10</strain>
    </source>
</reference>
<dbReference type="SUPFAM" id="SSF52540">
    <property type="entry name" value="P-loop containing nucleoside triphosphate hydrolases"/>
    <property type="match status" value="1"/>
</dbReference>
<dbReference type="GO" id="GO:0000731">
    <property type="term" value="P:DNA synthesis involved in DNA repair"/>
    <property type="evidence" value="ECO:0007669"/>
    <property type="project" value="TreeGrafter"/>
</dbReference>